<evidence type="ECO:0000313" key="2">
    <source>
        <dbReference type="EMBL" id="MEQ2555272.1"/>
    </source>
</evidence>
<keyword evidence="3" id="KW-1185">Reference proteome</keyword>
<gene>
    <name evidence="2" type="ORF">WMO37_09675</name>
</gene>
<dbReference type="InterPro" id="IPR016181">
    <property type="entry name" value="Acyl_CoA_acyltransferase"/>
</dbReference>
<dbReference type="Proteomes" id="UP001546774">
    <property type="component" value="Unassembled WGS sequence"/>
</dbReference>
<feature type="domain" description="N-acetyltransferase" evidence="1">
    <location>
        <begin position="130"/>
        <end position="286"/>
    </location>
</feature>
<protein>
    <submittedName>
        <fullName evidence="2">GNAT family N-acetyltransferase</fullName>
    </submittedName>
</protein>
<name>A0ABV1H7B3_9FIRM</name>
<reference evidence="2" key="1">
    <citation type="submission" date="2024-03" db="EMBL/GenBank/DDBJ databases">
        <title>Human intestinal bacterial collection.</title>
        <authorList>
            <person name="Pauvert C."/>
            <person name="Hitch T.C.A."/>
            <person name="Clavel T."/>
        </authorList>
    </citation>
    <scope>NUCLEOTIDE SEQUENCE [LARGE SCALE GENOMIC DNA]</scope>
    <source>
        <strain evidence="2">CLA-AA-H89B</strain>
    </source>
</reference>
<evidence type="ECO:0000313" key="3">
    <source>
        <dbReference type="Proteomes" id="UP001546774"/>
    </source>
</evidence>
<dbReference type="PANTHER" id="PTHR43792">
    <property type="entry name" value="GNAT FAMILY, PUTATIVE (AFU_ORTHOLOGUE AFUA_3G00765)-RELATED-RELATED"/>
    <property type="match status" value="1"/>
</dbReference>
<dbReference type="EMBL" id="JBBMFS010000007">
    <property type="protein sequence ID" value="MEQ2555272.1"/>
    <property type="molecule type" value="Genomic_DNA"/>
</dbReference>
<dbReference type="Pfam" id="PF13302">
    <property type="entry name" value="Acetyltransf_3"/>
    <property type="match status" value="1"/>
</dbReference>
<dbReference type="PANTHER" id="PTHR43792:SF1">
    <property type="entry name" value="N-ACETYLTRANSFERASE DOMAIN-CONTAINING PROTEIN"/>
    <property type="match status" value="1"/>
</dbReference>
<dbReference type="PROSITE" id="PS51186">
    <property type="entry name" value="GNAT"/>
    <property type="match status" value="1"/>
</dbReference>
<proteinExistence type="predicted"/>
<dbReference type="InterPro" id="IPR051531">
    <property type="entry name" value="N-acetyltransferase"/>
</dbReference>
<dbReference type="InterPro" id="IPR000182">
    <property type="entry name" value="GNAT_dom"/>
</dbReference>
<evidence type="ECO:0000259" key="1">
    <source>
        <dbReference type="PROSITE" id="PS51186"/>
    </source>
</evidence>
<accession>A0ABV1H7B3</accession>
<comment type="caution">
    <text evidence="2">The sequence shown here is derived from an EMBL/GenBank/DDBJ whole genome shotgun (WGS) entry which is preliminary data.</text>
</comment>
<organism evidence="2 3">
    <name type="scientific">Lachnospira intestinalis</name>
    <dbReference type="NCBI Taxonomy" id="3133158"/>
    <lineage>
        <taxon>Bacteria</taxon>
        <taxon>Bacillati</taxon>
        <taxon>Bacillota</taxon>
        <taxon>Clostridia</taxon>
        <taxon>Lachnospirales</taxon>
        <taxon>Lachnospiraceae</taxon>
        <taxon>Lachnospira</taxon>
    </lineage>
</organism>
<dbReference type="Gene3D" id="3.40.630.30">
    <property type="match status" value="1"/>
</dbReference>
<sequence>MQKNVREIAVIMQDKEKEYKICEKLRRQPELRDLKILCREQLQSLGPSETFNKRLKRLQPLAGRVLLTDLQDTELPEVVKNIPSIGYGFDYRGSAKYVVENTDSIDKMYLETVYCRYYRFPLEIAETDRLILREMQLADLDSLYEVYDTLRDCPYIEPLYERAEEEEFTRQYIKNMYGFFEHGLWLVIRKEDNKVIGRAGIENREIDGELQKELGYLIGKPWQGMGYAAEACLAILDYVKERELCSHLFLCCHQKNIPSISLAQKLGFTVYAEDIDGMNLYVCSIN</sequence>
<dbReference type="SUPFAM" id="SSF55729">
    <property type="entry name" value="Acyl-CoA N-acyltransferases (Nat)"/>
    <property type="match status" value="1"/>
</dbReference>